<dbReference type="EMBL" id="ABLD01000011">
    <property type="protein sequence ID" value="EDT09354.1"/>
    <property type="molecule type" value="Genomic_DNA"/>
</dbReference>
<proteinExistence type="inferred from homology"/>
<dbReference type="SUPFAM" id="SSF50685">
    <property type="entry name" value="Barwin-like endoglucanases"/>
    <property type="match status" value="1"/>
</dbReference>
<reference evidence="8 9" key="1">
    <citation type="submission" date="2008-03" db="EMBL/GenBank/DDBJ databases">
        <title>Sequencing of the draft genome and assembly of Burkholderia graminis C4D1M.</title>
        <authorList>
            <consortium name="US DOE Joint Genome Institute (JGI-PGF)"/>
            <person name="Copeland A."/>
            <person name="Lucas S."/>
            <person name="Lapidus A."/>
            <person name="Glavina del Rio T."/>
            <person name="Dalin E."/>
            <person name="Tice H."/>
            <person name="Bruce D."/>
            <person name="Goodwin L."/>
            <person name="Pitluck S."/>
            <person name="Larimer F."/>
            <person name="Land M.L."/>
            <person name="Hauser L."/>
            <person name="Tiedje J."/>
            <person name="Richardson P."/>
        </authorList>
    </citation>
    <scope>NUCLEOTIDE SEQUENCE [LARGE SCALE GENOMIC DNA]</scope>
    <source>
        <strain evidence="9">ATCC 700544 / DSM 17151 / LMG 18924 / NCIMB 13744 / C4D1M</strain>
    </source>
</reference>
<accession>B1G305</accession>
<comment type="similarity">
    <text evidence="3 4">Belongs to the RlpA family.</text>
</comment>
<dbReference type="InterPro" id="IPR034718">
    <property type="entry name" value="RlpA"/>
</dbReference>
<keyword evidence="3" id="KW-0472">Membrane</keyword>
<dbReference type="InterPro" id="IPR036908">
    <property type="entry name" value="RlpA-like_sf"/>
</dbReference>
<dbReference type="EC" id="4.2.2.-" evidence="3"/>
<evidence type="ECO:0000313" key="8">
    <source>
        <dbReference type="EMBL" id="EDT09354.1"/>
    </source>
</evidence>
<dbReference type="InterPro" id="IPR012997">
    <property type="entry name" value="RplA"/>
</dbReference>
<protein>
    <recommendedName>
        <fullName evidence="3">Endolytic peptidoglycan transglycosylase RlpA</fullName>
        <ecNumber evidence="3">4.2.2.-</ecNumber>
    </recommendedName>
</protein>
<evidence type="ECO:0000256" key="4">
    <source>
        <dbReference type="RuleBase" id="RU003495"/>
    </source>
</evidence>
<feature type="region of interest" description="Disordered" evidence="5">
    <location>
        <begin position="52"/>
        <end position="111"/>
    </location>
</feature>
<gene>
    <name evidence="3" type="primary">rlpA</name>
    <name evidence="8" type="ORF">BgramDRAFT_3732</name>
</gene>
<dbReference type="PANTHER" id="PTHR34183">
    <property type="entry name" value="ENDOLYTIC PEPTIDOGLYCAN TRANSGLYCOSYLASE RLPA"/>
    <property type="match status" value="1"/>
</dbReference>
<dbReference type="HAMAP" id="MF_02071">
    <property type="entry name" value="RlpA"/>
    <property type="match status" value="1"/>
</dbReference>
<keyword evidence="9" id="KW-1185">Reference proteome</keyword>
<feature type="signal peptide" evidence="6">
    <location>
        <begin position="1"/>
        <end position="27"/>
    </location>
</feature>
<dbReference type="NCBIfam" id="TIGR00413">
    <property type="entry name" value="rlpA"/>
    <property type="match status" value="1"/>
</dbReference>
<dbReference type="PANTHER" id="PTHR34183:SF8">
    <property type="entry name" value="ENDOLYTIC PEPTIDOGLYCAN TRANSGLYCOSYLASE RLPA-RELATED"/>
    <property type="match status" value="1"/>
</dbReference>
<dbReference type="Proteomes" id="UP000005045">
    <property type="component" value="Unassembled WGS sequence"/>
</dbReference>
<sequence>MISDFRSCSTGRLSSALALLGAALVLAGCAQPDAGVSPSGFDAPAIHTLRGAGGSRSKHNDGVGADAAGVPLASAPQPHAHRQPHADADADANADADADADTDTQSSADDSPIVPACACGKGFQQTGFASWYGKLFDGRRTASGERYNMHALTAAHRTLPLGACVRVTAHGRPRSVVVRINDRGPFARGRIIDLSYAAAEALGVRAAGHAQVTLEHIAPVRGADGTRRCMDQPV</sequence>
<evidence type="ECO:0000256" key="6">
    <source>
        <dbReference type="SAM" id="SignalP"/>
    </source>
</evidence>
<keyword evidence="3" id="KW-1003">Cell membrane</keyword>
<dbReference type="GO" id="GO:0071555">
    <property type="term" value="P:cell wall organization"/>
    <property type="evidence" value="ECO:0007669"/>
    <property type="project" value="UniProtKB-KW"/>
</dbReference>
<dbReference type="AlphaFoldDB" id="B1G305"/>
<comment type="function">
    <text evidence="3">Lytic transglycosylase with a strong preference for naked glycan strands that lack stem peptides.</text>
</comment>
<evidence type="ECO:0000259" key="7">
    <source>
        <dbReference type="Pfam" id="PF03330"/>
    </source>
</evidence>
<comment type="subcellular location">
    <subcellularLocation>
        <location evidence="3">Cell membrane</location>
        <topology evidence="3">Lipid-anchor</topology>
    </subcellularLocation>
</comment>
<keyword evidence="2 3" id="KW-0961">Cell wall biogenesis/degradation</keyword>
<dbReference type="PROSITE" id="PS51257">
    <property type="entry name" value="PROKAR_LIPOPROTEIN"/>
    <property type="match status" value="1"/>
</dbReference>
<evidence type="ECO:0000256" key="2">
    <source>
        <dbReference type="ARBA" id="ARBA00023316"/>
    </source>
</evidence>
<dbReference type="Pfam" id="PF03330">
    <property type="entry name" value="DPBB_1"/>
    <property type="match status" value="1"/>
</dbReference>
<dbReference type="GO" id="GO:0000270">
    <property type="term" value="P:peptidoglycan metabolic process"/>
    <property type="evidence" value="ECO:0007669"/>
    <property type="project" value="UniProtKB-UniRule"/>
</dbReference>
<evidence type="ECO:0000256" key="3">
    <source>
        <dbReference type="HAMAP-Rule" id="MF_02071"/>
    </source>
</evidence>
<comment type="caution">
    <text evidence="8">The sequence shown here is derived from an EMBL/GenBank/DDBJ whole genome shotgun (WGS) entry which is preliminary data.</text>
</comment>
<feature type="domain" description="RlpA-like protein double-psi beta-barrel" evidence="7">
    <location>
        <begin position="125"/>
        <end position="213"/>
    </location>
</feature>
<dbReference type="InterPro" id="IPR009009">
    <property type="entry name" value="RlpA-like_DPBB"/>
</dbReference>
<keyword evidence="3" id="KW-0564">Palmitate</keyword>
<dbReference type="RefSeq" id="WP_006050301.1">
    <property type="nucleotide sequence ID" value="NZ_ABLD01000011.1"/>
</dbReference>
<keyword evidence="6" id="KW-0732">Signal</keyword>
<feature type="chain" id="PRO_5009990786" description="Endolytic peptidoglycan transglycosylase RlpA" evidence="6">
    <location>
        <begin position="28"/>
        <end position="234"/>
    </location>
</feature>
<dbReference type="CDD" id="cd22268">
    <property type="entry name" value="DPBB_RlpA-like"/>
    <property type="match status" value="1"/>
</dbReference>
<evidence type="ECO:0000256" key="5">
    <source>
        <dbReference type="SAM" id="MobiDB-lite"/>
    </source>
</evidence>
<keyword evidence="3 8" id="KW-0449">Lipoprotein</keyword>
<keyword evidence="1 3" id="KW-0456">Lyase</keyword>
<name>B1G305_PARG4</name>
<dbReference type="GO" id="GO:0008932">
    <property type="term" value="F:lytic endotransglycosylase activity"/>
    <property type="evidence" value="ECO:0007669"/>
    <property type="project" value="UniProtKB-UniRule"/>
</dbReference>
<evidence type="ECO:0000313" key="9">
    <source>
        <dbReference type="Proteomes" id="UP000005045"/>
    </source>
</evidence>
<organism evidence="8 9">
    <name type="scientific">Paraburkholderia graminis (strain ATCC 700544 / DSM 17151 / LMG 18924 / NCIMB 13744 / C4D1M)</name>
    <dbReference type="NCBI Taxonomy" id="396598"/>
    <lineage>
        <taxon>Bacteria</taxon>
        <taxon>Pseudomonadati</taxon>
        <taxon>Pseudomonadota</taxon>
        <taxon>Betaproteobacteria</taxon>
        <taxon>Burkholderiales</taxon>
        <taxon>Burkholderiaceae</taxon>
        <taxon>Paraburkholderia</taxon>
    </lineage>
</organism>
<feature type="compositionally biased region" description="Acidic residues" evidence="5">
    <location>
        <begin position="89"/>
        <end position="102"/>
    </location>
</feature>
<dbReference type="Gene3D" id="2.40.40.10">
    <property type="entry name" value="RlpA-like domain"/>
    <property type="match status" value="1"/>
</dbReference>
<evidence type="ECO:0000256" key="1">
    <source>
        <dbReference type="ARBA" id="ARBA00023239"/>
    </source>
</evidence>
<dbReference type="GO" id="GO:0005886">
    <property type="term" value="C:plasma membrane"/>
    <property type="evidence" value="ECO:0007669"/>
    <property type="project" value="UniProtKB-SubCell"/>
</dbReference>